<protein>
    <submittedName>
        <fullName evidence="1">Alternate-type signal peptide domain-containing protein</fullName>
    </submittedName>
</protein>
<dbReference type="Proteomes" id="UP001482520">
    <property type="component" value="Unassembled WGS sequence"/>
</dbReference>
<gene>
    <name evidence="1" type="ORF">V6R90_08765</name>
</gene>
<proteinExistence type="predicted"/>
<evidence type="ECO:0000313" key="1">
    <source>
        <dbReference type="EMBL" id="MEQ7847367.1"/>
    </source>
</evidence>
<dbReference type="NCBIfam" id="TIGR04088">
    <property type="entry name" value="cognate_SipW"/>
    <property type="match status" value="1"/>
</dbReference>
<accession>A0ABV1NXX6</accession>
<name>A0ABV1NXX6_9ACTN</name>
<reference evidence="1 2" key="1">
    <citation type="submission" date="2024-02" db="EMBL/GenBank/DDBJ databases">
        <title>Full genome sequence of Nocardioides kribbensis.</title>
        <authorList>
            <person name="Poletto B.L."/>
            <person name="Silva G."/>
            <person name="Galante D."/>
            <person name="Campos K.R."/>
            <person name="Santos M.B.N."/>
            <person name="Sacchi C.T."/>
        </authorList>
    </citation>
    <scope>NUCLEOTIDE SEQUENCE [LARGE SCALE GENOMIC DNA]</scope>
    <source>
        <strain evidence="1 2">O4R</strain>
    </source>
</reference>
<keyword evidence="2" id="KW-1185">Reference proteome</keyword>
<dbReference type="EMBL" id="JBEGDP010000007">
    <property type="protein sequence ID" value="MEQ7847367.1"/>
    <property type="molecule type" value="Genomic_DNA"/>
</dbReference>
<dbReference type="InterPro" id="IPR023833">
    <property type="entry name" value="Signal_pept_SipW-depend-type"/>
</dbReference>
<dbReference type="InterPro" id="IPR024006">
    <property type="entry name" value="Alt_signal_exp_actinobact"/>
</dbReference>
<dbReference type="NCBIfam" id="TIGR04089">
    <property type="entry name" value="exp_by_SipW_III"/>
    <property type="match status" value="1"/>
</dbReference>
<sequence>MPATHRPEPLMNKTTKGALAASTAAVLLLGGAGSLAYWTDNDVVQPGSFASGEIKLTNGTCATSWTYAPGNAKAGSVVTAIVPGDKITKTCTFTVLAKGDNLSATPTLPAVIPVRKTSSDPGTSTLDATAAATYTTTSGFTAGKLTPSNNNDTLSAAITVSFPYGDATTKNANDTQNLIAAVDALTVSLVQDNPNPA</sequence>
<organism evidence="1 2">
    <name type="scientific">Nocardioides kribbensis</name>
    <dbReference type="NCBI Taxonomy" id="305517"/>
    <lineage>
        <taxon>Bacteria</taxon>
        <taxon>Bacillati</taxon>
        <taxon>Actinomycetota</taxon>
        <taxon>Actinomycetes</taxon>
        <taxon>Propionibacteriales</taxon>
        <taxon>Nocardioidaceae</taxon>
        <taxon>Nocardioides</taxon>
    </lineage>
</organism>
<dbReference type="RefSeq" id="WP_156697726.1">
    <property type="nucleotide sequence ID" value="NZ_BAAAMM010000002.1"/>
</dbReference>
<evidence type="ECO:0000313" key="2">
    <source>
        <dbReference type="Proteomes" id="UP001482520"/>
    </source>
</evidence>
<comment type="caution">
    <text evidence="1">The sequence shown here is derived from an EMBL/GenBank/DDBJ whole genome shotgun (WGS) entry which is preliminary data.</text>
</comment>